<evidence type="ECO:0000256" key="1">
    <source>
        <dbReference type="ARBA" id="ARBA00006432"/>
    </source>
</evidence>
<dbReference type="InterPro" id="IPR045851">
    <property type="entry name" value="AMP-bd_C_sf"/>
</dbReference>
<evidence type="ECO:0000259" key="3">
    <source>
        <dbReference type="Pfam" id="PF00501"/>
    </source>
</evidence>
<dbReference type="GO" id="GO:0006631">
    <property type="term" value="P:fatty acid metabolic process"/>
    <property type="evidence" value="ECO:0007669"/>
    <property type="project" value="TreeGrafter"/>
</dbReference>
<reference evidence="5 6" key="1">
    <citation type="journal article" date="2015" name="Nature">
        <title>rRNA introns, odd ribosomes, and small enigmatic genomes across a large radiation of phyla.</title>
        <authorList>
            <person name="Brown C.T."/>
            <person name="Hug L.A."/>
            <person name="Thomas B.C."/>
            <person name="Sharon I."/>
            <person name="Castelle C.J."/>
            <person name="Singh A."/>
            <person name="Wilkins M.J."/>
            <person name="Williams K.H."/>
            <person name="Banfield J.F."/>
        </authorList>
    </citation>
    <scope>NUCLEOTIDE SEQUENCE [LARGE SCALE GENOMIC DNA]</scope>
</reference>
<dbReference type="InterPro" id="IPR000873">
    <property type="entry name" value="AMP-dep_synth/lig_dom"/>
</dbReference>
<dbReference type="Proteomes" id="UP000033860">
    <property type="component" value="Unassembled WGS sequence"/>
</dbReference>
<proteinExistence type="inferred from homology"/>
<dbReference type="InterPro" id="IPR042099">
    <property type="entry name" value="ANL_N_sf"/>
</dbReference>
<dbReference type="PANTHER" id="PTHR43201">
    <property type="entry name" value="ACYL-COA SYNTHETASE"/>
    <property type="match status" value="1"/>
</dbReference>
<dbReference type="Gene3D" id="3.40.630.30">
    <property type="match status" value="1"/>
</dbReference>
<feature type="domain" description="AMP-dependent synthetase/ligase" evidence="3">
    <location>
        <begin position="7"/>
        <end position="377"/>
    </location>
</feature>
<dbReference type="Gene3D" id="3.30.300.30">
    <property type="match status" value="1"/>
</dbReference>
<evidence type="ECO:0000313" key="5">
    <source>
        <dbReference type="EMBL" id="KKU61807.1"/>
    </source>
</evidence>
<dbReference type="PATRIC" id="fig|1618371.3.peg.23"/>
<dbReference type="Gene3D" id="3.40.50.12780">
    <property type="entry name" value="N-terminal domain of ligase-like"/>
    <property type="match status" value="1"/>
</dbReference>
<dbReference type="InterPro" id="IPR025110">
    <property type="entry name" value="AMP-bd_C"/>
</dbReference>
<dbReference type="GO" id="GO:0031956">
    <property type="term" value="F:medium-chain fatty acid-CoA ligase activity"/>
    <property type="evidence" value="ECO:0007669"/>
    <property type="project" value="TreeGrafter"/>
</dbReference>
<organism evidence="5 6">
    <name type="scientific">Candidatus Beckwithbacteria bacterium GW2011_GWB1_47_15</name>
    <dbReference type="NCBI Taxonomy" id="1618371"/>
    <lineage>
        <taxon>Bacteria</taxon>
        <taxon>Candidatus Beckwithiibacteriota</taxon>
    </lineage>
</organism>
<accession>A0A0G1RXG6</accession>
<gene>
    <name evidence="5" type="ORF">UX85_C0001G0021</name>
</gene>
<feature type="domain" description="AMP-binding enzyme C-terminal" evidence="4">
    <location>
        <begin position="431"/>
        <end position="510"/>
    </location>
</feature>
<dbReference type="PANTHER" id="PTHR43201:SF5">
    <property type="entry name" value="MEDIUM-CHAIN ACYL-COA LIGASE ACSF2, MITOCHONDRIAL"/>
    <property type="match status" value="1"/>
</dbReference>
<evidence type="ECO:0000256" key="2">
    <source>
        <dbReference type="ARBA" id="ARBA00022598"/>
    </source>
</evidence>
<protein>
    <submittedName>
        <fullName evidence="5">AMP-dependent synthetase and ligase</fullName>
    </submittedName>
</protein>
<dbReference type="AlphaFoldDB" id="A0A0G1RXG6"/>
<comment type="similarity">
    <text evidence="1">Belongs to the ATP-dependent AMP-binding enzyme family.</text>
</comment>
<dbReference type="Pfam" id="PF00501">
    <property type="entry name" value="AMP-binding"/>
    <property type="match status" value="1"/>
</dbReference>
<comment type="caution">
    <text evidence="5">The sequence shown here is derived from an EMBL/GenBank/DDBJ whole genome shotgun (WGS) entry which is preliminary data.</text>
</comment>
<keyword evidence="2 5" id="KW-0436">Ligase</keyword>
<evidence type="ECO:0000313" key="6">
    <source>
        <dbReference type="Proteomes" id="UP000033860"/>
    </source>
</evidence>
<sequence length="764" mass="85732">MLNLWLAKQAKKYGDKEAIVFDDFDSGKKWRVSYRQLNSLTANLAVYLRHLGLAPGQRLAFAFENSLEVILINLAAWRAGLVTVPLDITRDTPERKAYKLKFTETEVLFTRKDEKSVQENRWLKSRLKNLEVIELADFSELKARLVKSDSSPDFQTDPDRDALILFTSGTTALPKGARLTLNNLWANAQSIVDWLRFGQRDRWQVVLPLHHINSTTFVNTALMAGGTVVLLPRYSKSRFWQALAENRVTGTSIVPTIAYDMLSEEKAFLKYKSKLKQVRRIQIGSAPVQPTVVEEFMAKFKIPLIQGYGQTETSLRSTGVPMALTASQYKKIRQLNSLGTELKHTQVTVLDRAGREVGEGKVGEIVVRGPVVMKGYLKNPAANKEAFQFGWFHSGDTGYWRRLFGRKFFFLKGRTKEIIHKGGVLVSPLAVENALLKAYPTLKQVYAVGFPDARMGERIGLVAVAKNEKTLAKILADAAAGKVAGLSRYEAPSALVAIDESNLPKTSTGKVQRIKLKEKFAVKLLERSRTITESDQYRFKLLGPEETSLLRQALAINNQRWGKKLNSNLAEFRKRAENGLLLAAIDKKSHRVVGSVAALQLNKQLLPPTWRKATAAGTLKNHDYKGDSLVCVSISAAQTRDSKPVTRNSLKIQKTKLTPAKLKVYLTSDKDNIVRFHRKPKGGFGRGARLIKVLPGGRLEDQDSLGYNIVFEYPKLTHRPRMSQQASIGVQLIEAALIYAYEHKIKHVLAYSRPAELSKYFKKG</sequence>
<evidence type="ECO:0000259" key="4">
    <source>
        <dbReference type="Pfam" id="PF13193"/>
    </source>
</evidence>
<dbReference type="SUPFAM" id="SSF56801">
    <property type="entry name" value="Acetyl-CoA synthetase-like"/>
    <property type="match status" value="1"/>
</dbReference>
<name>A0A0G1RXG6_9BACT</name>
<dbReference type="EMBL" id="LCNT01000001">
    <property type="protein sequence ID" value="KKU61807.1"/>
    <property type="molecule type" value="Genomic_DNA"/>
</dbReference>
<dbReference type="Pfam" id="PF13193">
    <property type="entry name" value="AMP-binding_C"/>
    <property type="match status" value="1"/>
</dbReference>